<feature type="domain" description="Rhodopsin" evidence="8">
    <location>
        <begin position="47"/>
        <end position="283"/>
    </location>
</feature>
<feature type="region of interest" description="Disordered" evidence="6">
    <location>
        <begin position="308"/>
        <end position="328"/>
    </location>
</feature>
<keyword evidence="4 7" id="KW-0472">Membrane</keyword>
<evidence type="ECO:0000259" key="8">
    <source>
        <dbReference type="Pfam" id="PF20684"/>
    </source>
</evidence>
<evidence type="ECO:0000256" key="7">
    <source>
        <dbReference type="SAM" id="Phobius"/>
    </source>
</evidence>
<feature type="transmembrane region" description="Helical" evidence="7">
    <location>
        <begin position="255"/>
        <end position="275"/>
    </location>
</feature>
<feature type="transmembrane region" description="Helical" evidence="7">
    <location>
        <begin position="141"/>
        <end position="163"/>
    </location>
</feature>
<dbReference type="InterPro" id="IPR049326">
    <property type="entry name" value="Rhodopsin_dom_fungi"/>
</dbReference>
<name>A0ABR4BTX8_9HELO</name>
<dbReference type="EMBL" id="JAZHXI010000021">
    <property type="protein sequence ID" value="KAL2060556.1"/>
    <property type="molecule type" value="Genomic_DNA"/>
</dbReference>
<reference evidence="9 10" key="1">
    <citation type="journal article" date="2024" name="Commun. Biol.">
        <title>Comparative genomic analysis of thermophilic fungi reveals convergent evolutionary adaptations and gene losses.</title>
        <authorList>
            <person name="Steindorff A.S."/>
            <person name="Aguilar-Pontes M.V."/>
            <person name="Robinson A.J."/>
            <person name="Andreopoulos B."/>
            <person name="LaButti K."/>
            <person name="Kuo A."/>
            <person name="Mondo S."/>
            <person name="Riley R."/>
            <person name="Otillar R."/>
            <person name="Haridas S."/>
            <person name="Lipzen A."/>
            <person name="Grimwood J."/>
            <person name="Schmutz J."/>
            <person name="Clum A."/>
            <person name="Reid I.D."/>
            <person name="Moisan M.C."/>
            <person name="Butler G."/>
            <person name="Nguyen T.T.M."/>
            <person name="Dewar K."/>
            <person name="Conant G."/>
            <person name="Drula E."/>
            <person name="Henrissat B."/>
            <person name="Hansel C."/>
            <person name="Singer S."/>
            <person name="Hutchinson M.I."/>
            <person name="de Vries R.P."/>
            <person name="Natvig D.O."/>
            <person name="Powell A.J."/>
            <person name="Tsang A."/>
            <person name="Grigoriev I.V."/>
        </authorList>
    </citation>
    <scope>NUCLEOTIDE SEQUENCE [LARGE SCALE GENOMIC DNA]</scope>
    <source>
        <strain evidence="9 10">CBS 494.80</strain>
    </source>
</reference>
<evidence type="ECO:0000256" key="2">
    <source>
        <dbReference type="ARBA" id="ARBA00022692"/>
    </source>
</evidence>
<proteinExistence type="inferred from homology"/>
<dbReference type="PANTHER" id="PTHR33048">
    <property type="entry name" value="PTH11-LIKE INTEGRAL MEMBRANE PROTEIN (AFU_ORTHOLOGUE AFUA_5G11245)"/>
    <property type="match status" value="1"/>
</dbReference>
<keyword evidence="10" id="KW-1185">Reference proteome</keyword>
<evidence type="ECO:0000256" key="4">
    <source>
        <dbReference type="ARBA" id="ARBA00023136"/>
    </source>
</evidence>
<dbReference type="Proteomes" id="UP001595075">
    <property type="component" value="Unassembled WGS sequence"/>
</dbReference>
<comment type="similarity">
    <text evidence="5">Belongs to the SAT4 family.</text>
</comment>
<comment type="caution">
    <text evidence="9">The sequence shown here is derived from an EMBL/GenBank/DDBJ whole genome shotgun (WGS) entry which is preliminary data.</text>
</comment>
<organism evidence="9 10">
    <name type="scientific">Oculimacula yallundae</name>
    <dbReference type="NCBI Taxonomy" id="86028"/>
    <lineage>
        <taxon>Eukaryota</taxon>
        <taxon>Fungi</taxon>
        <taxon>Dikarya</taxon>
        <taxon>Ascomycota</taxon>
        <taxon>Pezizomycotina</taxon>
        <taxon>Leotiomycetes</taxon>
        <taxon>Helotiales</taxon>
        <taxon>Ploettnerulaceae</taxon>
        <taxon>Oculimacula</taxon>
    </lineage>
</organism>
<gene>
    <name evidence="9" type="ORF">VTL71DRAFT_9197</name>
</gene>
<protein>
    <recommendedName>
        <fullName evidence="8">Rhodopsin domain-containing protein</fullName>
    </recommendedName>
</protein>
<dbReference type="PANTHER" id="PTHR33048:SF124">
    <property type="entry name" value="INTEGRAL MEMBRANE PROTEIN"/>
    <property type="match status" value="1"/>
</dbReference>
<evidence type="ECO:0000256" key="6">
    <source>
        <dbReference type="SAM" id="MobiDB-lite"/>
    </source>
</evidence>
<evidence type="ECO:0000313" key="9">
    <source>
        <dbReference type="EMBL" id="KAL2060556.1"/>
    </source>
</evidence>
<feature type="transmembrane region" description="Helical" evidence="7">
    <location>
        <begin position="26"/>
        <end position="46"/>
    </location>
</feature>
<keyword evidence="3 7" id="KW-1133">Transmembrane helix</keyword>
<keyword evidence="2 7" id="KW-0812">Transmembrane</keyword>
<dbReference type="Pfam" id="PF20684">
    <property type="entry name" value="Fung_rhodopsin"/>
    <property type="match status" value="1"/>
</dbReference>
<evidence type="ECO:0000313" key="10">
    <source>
        <dbReference type="Proteomes" id="UP001595075"/>
    </source>
</evidence>
<evidence type="ECO:0000256" key="5">
    <source>
        <dbReference type="ARBA" id="ARBA00038359"/>
    </source>
</evidence>
<feature type="transmembrane region" description="Helical" evidence="7">
    <location>
        <begin position="66"/>
        <end position="86"/>
    </location>
</feature>
<feature type="transmembrane region" description="Helical" evidence="7">
    <location>
        <begin position="183"/>
        <end position="209"/>
    </location>
</feature>
<evidence type="ECO:0000256" key="3">
    <source>
        <dbReference type="ARBA" id="ARBA00022989"/>
    </source>
</evidence>
<feature type="transmembrane region" description="Helical" evidence="7">
    <location>
        <begin position="106"/>
        <end position="129"/>
    </location>
</feature>
<sequence length="328" mass="36684">MNASEVVGAWPAPPGVDPNFVNPDSISWMVLTAALVSPIVSIVFVVMRSYTKRCLFNRFDWDDYAVIIAFVFALAYSVLQIVQIQYGSGRHIWDVPREKFQIYTKLGIPGGVTYNMSTLFTKVAILIFYLRLSIDPYFRSVIYFVMFVAVGYSLAGGFAFLYICRPLQRYWDFSVPGMCHNLGASFLSGAALNVATDVALLLLPLWLLYPLRLPLKQKIGVALILMTGSFVLAVSIYRLAIIPPGLHNMDATWHYIRNIIWCIIEMHTGIICACLPNLKAFAKRHFPNLFKKPEPALVRPMGYIQRPSPQSMANAQGTQGIGSTDTSP</sequence>
<evidence type="ECO:0000256" key="1">
    <source>
        <dbReference type="ARBA" id="ARBA00004141"/>
    </source>
</evidence>
<dbReference type="InterPro" id="IPR052337">
    <property type="entry name" value="SAT4-like"/>
</dbReference>
<comment type="subcellular location">
    <subcellularLocation>
        <location evidence="1">Membrane</location>
        <topology evidence="1">Multi-pass membrane protein</topology>
    </subcellularLocation>
</comment>
<feature type="transmembrane region" description="Helical" evidence="7">
    <location>
        <begin position="221"/>
        <end position="243"/>
    </location>
</feature>
<accession>A0ABR4BTX8</accession>